<accession>A0ABX1ZQJ4</accession>
<comment type="caution">
    <text evidence="1">The sequence shown here is derived from an EMBL/GenBank/DDBJ whole genome shotgun (WGS) entry which is preliminary data.</text>
</comment>
<gene>
    <name evidence="1" type="ORF">GC097_20285</name>
</gene>
<proteinExistence type="predicted"/>
<evidence type="ECO:0000313" key="1">
    <source>
        <dbReference type="EMBL" id="NOV02350.1"/>
    </source>
</evidence>
<sequence>MKQNRFNCMAATVKSRRCAHAASMCLQKPKITTVWTVPEAGVGPFSGTIHLDGHSPKFETAVPVQGHSATDR</sequence>
<dbReference type="Proteomes" id="UP000618579">
    <property type="component" value="Unassembled WGS sequence"/>
</dbReference>
<protein>
    <submittedName>
        <fullName evidence="1">Uncharacterized protein</fullName>
    </submittedName>
</protein>
<evidence type="ECO:0000313" key="2">
    <source>
        <dbReference type="Proteomes" id="UP000618579"/>
    </source>
</evidence>
<reference evidence="1 2" key="1">
    <citation type="submission" date="2019-10" db="EMBL/GenBank/DDBJ databases">
        <title>Description of Paenibacillus pedi sp. nov.</title>
        <authorList>
            <person name="Carlier A."/>
            <person name="Qi S."/>
        </authorList>
    </citation>
    <scope>NUCLEOTIDE SEQUENCE [LARGE SCALE GENOMIC DNA]</scope>
    <source>
        <strain evidence="1 2">LMG 31457</strain>
    </source>
</reference>
<keyword evidence="2" id="KW-1185">Reference proteome</keyword>
<dbReference type="EMBL" id="WHNZ01000042">
    <property type="protein sequence ID" value="NOV02350.1"/>
    <property type="molecule type" value="Genomic_DNA"/>
</dbReference>
<organism evidence="1 2">
    <name type="scientific">Paenibacillus planticolens</name>
    <dbReference type="NCBI Taxonomy" id="2654976"/>
    <lineage>
        <taxon>Bacteria</taxon>
        <taxon>Bacillati</taxon>
        <taxon>Bacillota</taxon>
        <taxon>Bacilli</taxon>
        <taxon>Bacillales</taxon>
        <taxon>Paenibacillaceae</taxon>
        <taxon>Paenibacillus</taxon>
    </lineage>
</organism>
<name>A0ABX1ZQJ4_9BACL</name>